<reference evidence="1" key="1">
    <citation type="submission" date="2022-01" db="EMBL/GenBank/DDBJ databases">
        <title>Comparative genomics reveals a dynamic genome evolution in the ectomycorrhizal milk-cap (Lactarius) mushrooms.</title>
        <authorList>
            <consortium name="DOE Joint Genome Institute"/>
            <person name="Lebreton A."/>
            <person name="Tang N."/>
            <person name="Kuo A."/>
            <person name="LaButti K."/>
            <person name="Drula E."/>
            <person name="Barry K."/>
            <person name="Clum A."/>
            <person name="Lipzen A."/>
            <person name="Mousain D."/>
            <person name="Ng V."/>
            <person name="Wang R."/>
            <person name="Wang X."/>
            <person name="Dai Y."/>
            <person name="Henrissat B."/>
            <person name="Grigoriev I.V."/>
            <person name="Guerin-Laguette A."/>
            <person name="Yu F."/>
            <person name="Martin F.M."/>
        </authorList>
    </citation>
    <scope>NUCLEOTIDE SEQUENCE</scope>
    <source>
        <strain evidence="1">QP</strain>
    </source>
</reference>
<organism evidence="1 2">
    <name type="scientific">Lactarius akahatsu</name>
    <dbReference type="NCBI Taxonomy" id="416441"/>
    <lineage>
        <taxon>Eukaryota</taxon>
        <taxon>Fungi</taxon>
        <taxon>Dikarya</taxon>
        <taxon>Basidiomycota</taxon>
        <taxon>Agaricomycotina</taxon>
        <taxon>Agaricomycetes</taxon>
        <taxon>Russulales</taxon>
        <taxon>Russulaceae</taxon>
        <taxon>Lactarius</taxon>
    </lineage>
</organism>
<accession>A0AAD4LG84</accession>
<dbReference type="Gene3D" id="3.40.630.20">
    <property type="entry name" value="Peptidase C15, pyroglutamyl peptidase I-like"/>
    <property type="match status" value="1"/>
</dbReference>
<dbReference type="EMBL" id="JAKELL010000030">
    <property type="protein sequence ID" value="KAH8990615.1"/>
    <property type="molecule type" value="Genomic_DNA"/>
</dbReference>
<dbReference type="Proteomes" id="UP001201163">
    <property type="component" value="Unassembled WGS sequence"/>
</dbReference>
<dbReference type="AlphaFoldDB" id="A0AAD4LG84"/>
<keyword evidence="2" id="KW-1185">Reference proteome</keyword>
<evidence type="ECO:0000313" key="2">
    <source>
        <dbReference type="Proteomes" id="UP001201163"/>
    </source>
</evidence>
<dbReference type="SUPFAM" id="SSF53182">
    <property type="entry name" value="Pyrrolidone carboxyl peptidase (pyroglutamate aminopeptidase)"/>
    <property type="match status" value="1"/>
</dbReference>
<evidence type="ECO:0000313" key="1">
    <source>
        <dbReference type="EMBL" id="KAH8990615.1"/>
    </source>
</evidence>
<dbReference type="InterPro" id="IPR036440">
    <property type="entry name" value="Peptidase_C15-like_sf"/>
</dbReference>
<comment type="caution">
    <text evidence="1">The sequence shown here is derived from an EMBL/GenBank/DDBJ whole genome shotgun (WGS) entry which is preliminary data.</text>
</comment>
<proteinExistence type="predicted"/>
<sequence>MPALASVNVSTPFFEVPQNALRVLLTGYGPTLRYPQNPTWLAIAPLNNVVLSLEIEPASPDRMQMVIDVDHPNGYPSDDPRHIHLSTLQLPPTYDAVLDYVAGLHARPPIIPPTNPPTMVIAPPPENGYDLIFHIGVAGRGPFRLERLAHKTGYRMKDSLNHHAPVVDFLPEQNTAEPSQVEMLDQMRVSSASMAIVGPQSPIDTSADQPVRGFGKGYESFAEDLHSTIDVEHLVLGMKEQGLSCIRRWMQATV</sequence>
<protein>
    <submittedName>
        <fullName evidence="1">Uncharacterized protein</fullName>
    </submittedName>
</protein>
<name>A0AAD4LG84_9AGAM</name>
<gene>
    <name evidence="1" type="ORF">EDB92DRAFT_1946553</name>
</gene>